<dbReference type="InterPro" id="IPR051449">
    <property type="entry name" value="ABC-2_transporter_component"/>
</dbReference>
<reference evidence="8" key="1">
    <citation type="submission" date="2024-07" db="EMBL/GenBank/DDBJ databases">
        <title>Identification and characteristics of an arsenic-resistant bacterial isolate, which belongs to a novel species.</title>
        <authorList>
            <person name="Juszczyk A."/>
            <person name="Kowalczyk A."/>
            <person name="Was K."/>
            <person name="Kosowicz W."/>
            <person name="Budzyn A."/>
            <person name="Latowski D."/>
        </authorList>
    </citation>
    <scope>NUCLEOTIDE SEQUENCE</scope>
    <source>
        <strain evidence="8">As8PL</strain>
    </source>
</reference>
<keyword evidence="2" id="KW-1003">Cell membrane</keyword>
<dbReference type="GO" id="GO:0140359">
    <property type="term" value="F:ABC-type transporter activity"/>
    <property type="evidence" value="ECO:0007669"/>
    <property type="project" value="InterPro"/>
</dbReference>
<evidence type="ECO:0000256" key="5">
    <source>
        <dbReference type="ARBA" id="ARBA00023136"/>
    </source>
</evidence>
<comment type="subcellular location">
    <subcellularLocation>
        <location evidence="1">Cell membrane</location>
        <topology evidence="1">Multi-pass membrane protein</topology>
    </subcellularLocation>
</comment>
<feature type="transmembrane region" description="Helical" evidence="6">
    <location>
        <begin position="231"/>
        <end position="254"/>
    </location>
</feature>
<evidence type="ECO:0000256" key="1">
    <source>
        <dbReference type="ARBA" id="ARBA00004651"/>
    </source>
</evidence>
<feature type="transmembrane region" description="Helical" evidence="6">
    <location>
        <begin position="373"/>
        <end position="395"/>
    </location>
</feature>
<evidence type="ECO:0000256" key="3">
    <source>
        <dbReference type="ARBA" id="ARBA00022692"/>
    </source>
</evidence>
<feature type="transmembrane region" description="Helical" evidence="6">
    <location>
        <begin position="186"/>
        <end position="210"/>
    </location>
</feature>
<evidence type="ECO:0000256" key="6">
    <source>
        <dbReference type="SAM" id="Phobius"/>
    </source>
</evidence>
<feature type="domain" description="ABC-2 type transporter transmembrane" evidence="7">
    <location>
        <begin position="19"/>
        <end position="391"/>
    </location>
</feature>
<evidence type="ECO:0000256" key="4">
    <source>
        <dbReference type="ARBA" id="ARBA00022989"/>
    </source>
</evidence>
<evidence type="ECO:0000313" key="8">
    <source>
        <dbReference type="EMBL" id="XDI38217.1"/>
    </source>
</evidence>
<keyword evidence="3 6" id="KW-0812">Transmembrane</keyword>
<dbReference type="GO" id="GO:0005886">
    <property type="term" value="C:plasma membrane"/>
    <property type="evidence" value="ECO:0007669"/>
    <property type="project" value="UniProtKB-SubCell"/>
</dbReference>
<protein>
    <submittedName>
        <fullName evidence="8">ABC transporter permease</fullName>
    </submittedName>
</protein>
<dbReference type="RefSeq" id="WP_368505533.1">
    <property type="nucleotide sequence ID" value="NZ_CP162551.1"/>
</dbReference>
<keyword evidence="4 6" id="KW-1133">Transmembrane helix</keyword>
<feature type="transmembrane region" description="Helical" evidence="6">
    <location>
        <begin position="343"/>
        <end position="361"/>
    </location>
</feature>
<feature type="transmembrane region" description="Helical" evidence="6">
    <location>
        <begin position="20"/>
        <end position="38"/>
    </location>
</feature>
<evidence type="ECO:0000259" key="7">
    <source>
        <dbReference type="Pfam" id="PF12698"/>
    </source>
</evidence>
<dbReference type="EMBL" id="CP162551">
    <property type="protein sequence ID" value="XDI38217.1"/>
    <property type="molecule type" value="Genomic_DNA"/>
</dbReference>
<feature type="transmembrane region" description="Helical" evidence="6">
    <location>
        <begin position="318"/>
        <end position="337"/>
    </location>
</feature>
<dbReference type="Pfam" id="PF12698">
    <property type="entry name" value="ABC2_membrane_3"/>
    <property type="match status" value="1"/>
</dbReference>
<dbReference type="AlphaFoldDB" id="A0AB39BXI9"/>
<dbReference type="InterPro" id="IPR013525">
    <property type="entry name" value="ABC2_TM"/>
</dbReference>
<keyword evidence="5 6" id="KW-0472">Membrane</keyword>
<sequence>MRNFGIILAHTYKNRLMSKAFLISTAITLVFMMFIINMDRIFMMFEEDAESRGVEVALVEESGEWFLPLSEQLEPHSDRIQLIETSLNEEEALEAVSDGEYGAALVVQESNDGLPRATFYSDSLAQQFTPMQIQNALQHIKETQVTQELGLSSEALAEIYSPVSFETSTVSDSARSERELNQARSFVYVLLFVIYFSVLIFGNMIATEIATEKSSRVMEILVSSASPVAQMFGKIVGIGLLALTQYGLIFLVAVGSSVVSQEEGEGGFTMIQTLLGESIPLDLIGYAVLFFLLGYLLYATLAATLGSLVSRIEDVNQVIGPMNLLVIVAFFIAMFGINAPESSFITITSFIPFFSPMIMFLRVGMLTIPLWEFLLSVGILVSTIGILAIIGSRIFKGGVLLYGKSSAFKDIKRAIQMTKKE</sequence>
<gene>
    <name evidence="8" type="ORF">AB3N04_07820</name>
</gene>
<accession>A0AB39BXI9</accession>
<feature type="transmembrane region" description="Helical" evidence="6">
    <location>
        <begin position="283"/>
        <end position="306"/>
    </location>
</feature>
<evidence type="ECO:0000256" key="2">
    <source>
        <dbReference type="ARBA" id="ARBA00022475"/>
    </source>
</evidence>
<name>A0AB39BXI9_9BACI</name>
<organism evidence="8">
    <name type="scientific">Alkalihalophilus sp. As8PL</name>
    <dbReference type="NCBI Taxonomy" id="3237103"/>
    <lineage>
        <taxon>Bacteria</taxon>
        <taxon>Bacillati</taxon>
        <taxon>Bacillota</taxon>
        <taxon>Bacilli</taxon>
        <taxon>Bacillales</taxon>
        <taxon>Bacillaceae</taxon>
        <taxon>Alkalihalophilus</taxon>
    </lineage>
</organism>
<proteinExistence type="predicted"/>
<dbReference type="PANTHER" id="PTHR30294:SF29">
    <property type="entry name" value="MULTIDRUG ABC TRANSPORTER PERMEASE YBHS-RELATED"/>
    <property type="match status" value="1"/>
</dbReference>
<dbReference type="PANTHER" id="PTHR30294">
    <property type="entry name" value="MEMBRANE COMPONENT OF ABC TRANSPORTER YHHJ-RELATED"/>
    <property type="match status" value="1"/>
</dbReference>